<evidence type="ECO:0000313" key="2">
    <source>
        <dbReference type="Proteomes" id="UP000663823"/>
    </source>
</evidence>
<dbReference type="Proteomes" id="UP000663823">
    <property type="component" value="Unassembled WGS sequence"/>
</dbReference>
<dbReference type="PROSITE" id="PS51996">
    <property type="entry name" value="TR_MART"/>
    <property type="match status" value="1"/>
</dbReference>
<gene>
    <name evidence="1" type="ORF">OTI717_LOCUS43552</name>
</gene>
<dbReference type="AlphaFoldDB" id="A0A820LBG8"/>
<dbReference type="EMBL" id="CAJOAX010063674">
    <property type="protein sequence ID" value="CAF4351017.1"/>
    <property type="molecule type" value="Genomic_DNA"/>
</dbReference>
<sequence>MTIDEFNIIKENVERLISINSFFSTTKDYSVASIFSGFGDQNKPLGQISVLFQIEINDTGHSIKRPFASLQEISKIQDEEEILFSVGTIFRIEDVTNIPGSNQD</sequence>
<proteinExistence type="predicted"/>
<name>A0A820LBG8_9BILA</name>
<dbReference type="SUPFAM" id="SSF56399">
    <property type="entry name" value="ADP-ribosylation"/>
    <property type="match status" value="1"/>
</dbReference>
<evidence type="ECO:0000313" key="1">
    <source>
        <dbReference type="EMBL" id="CAF4351017.1"/>
    </source>
</evidence>
<comment type="caution">
    <text evidence="1">The sequence shown here is derived from an EMBL/GenBank/DDBJ whole genome shotgun (WGS) entry which is preliminary data.</text>
</comment>
<feature type="non-terminal residue" evidence="1">
    <location>
        <position position="104"/>
    </location>
</feature>
<protein>
    <submittedName>
        <fullName evidence="1">Uncharacterized protein</fullName>
    </submittedName>
</protein>
<organism evidence="1 2">
    <name type="scientific">Rotaria sordida</name>
    <dbReference type="NCBI Taxonomy" id="392033"/>
    <lineage>
        <taxon>Eukaryota</taxon>
        <taxon>Metazoa</taxon>
        <taxon>Spiralia</taxon>
        <taxon>Gnathifera</taxon>
        <taxon>Rotifera</taxon>
        <taxon>Eurotatoria</taxon>
        <taxon>Bdelloidea</taxon>
        <taxon>Philodinida</taxon>
        <taxon>Philodinidae</taxon>
        <taxon>Rotaria</taxon>
    </lineage>
</organism>
<reference evidence="1" key="1">
    <citation type="submission" date="2021-02" db="EMBL/GenBank/DDBJ databases">
        <authorList>
            <person name="Nowell W R."/>
        </authorList>
    </citation>
    <scope>NUCLEOTIDE SEQUENCE</scope>
</reference>
<dbReference type="Gene3D" id="3.90.176.10">
    <property type="entry name" value="Toxin ADP-ribosyltransferase, Chain A, domain 1"/>
    <property type="match status" value="1"/>
</dbReference>
<accession>A0A820LBG8</accession>